<evidence type="ECO:0000313" key="1">
    <source>
        <dbReference type="EMBL" id="CAG8779674.1"/>
    </source>
</evidence>
<reference evidence="1" key="1">
    <citation type="submission" date="2021-06" db="EMBL/GenBank/DDBJ databases">
        <authorList>
            <person name="Kallberg Y."/>
            <person name="Tangrot J."/>
            <person name="Rosling A."/>
        </authorList>
    </citation>
    <scope>NUCLEOTIDE SEQUENCE</scope>
    <source>
        <strain evidence="1">CL356</strain>
    </source>
</reference>
<keyword evidence="2" id="KW-1185">Reference proteome</keyword>
<proteinExistence type="predicted"/>
<comment type="caution">
    <text evidence="1">The sequence shown here is derived from an EMBL/GenBank/DDBJ whole genome shotgun (WGS) entry which is preliminary data.</text>
</comment>
<dbReference type="Proteomes" id="UP000789525">
    <property type="component" value="Unassembled WGS sequence"/>
</dbReference>
<accession>A0ACA9R6U9</accession>
<feature type="non-terminal residue" evidence="1">
    <location>
        <position position="1"/>
    </location>
</feature>
<name>A0ACA9R6U9_9GLOM</name>
<gene>
    <name evidence="1" type="ORF">ACOLOM_LOCUS14265</name>
</gene>
<evidence type="ECO:0000313" key="2">
    <source>
        <dbReference type="Proteomes" id="UP000789525"/>
    </source>
</evidence>
<dbReference type="EMBL" id="CAJVPT010070686">
    <property type="protein sequence ID" value="CAG8779674.1"/>
    <property type="molecule type" value="Genomic_DNA"/>
</dbReference>
<sequence>KDILFVGHSPDSNTKIIIHTDAKRNSDIYVIKFEIIEEKTNDIVSSYSVSRSFGSWFDVNGVMDQERFERTLIEGLEATKSGRKPHDQ</sequence>
<organism evidence="1 2">
    <name type="scientific">Acaulospora colombiana</name>
    <dbReference type="NCBI Taxonomy" id="27376"/>
    <lineage>
        <taxon>Eukaryota</taxon>
        <taxon>Fungi</taxon>
        <taxon>Fungi incertae sedis</taxon>
        <taxon>Mucoromycota</taxon>
        <taxon>Glomeromycotina</taxon>
        <taxon>Glomeromycetes</taxon>
        <taxon>Diversisporales</taxon>
        <taxon>Acaulosporaceae</taxon>
        <taxon>Acaulospora</taxon>
    </lineage>
</organism>
<protein>
    <submittedName>
        <fullName evidence="1">4794_t:CDS:1</fullName>
    </submittedName>
</protein>